<evidence type="ECO:0000256" key="1">
    <source>
        <dbReference type="ARBA" id="ARBA00008728"/>
    </source>
</evidence>
<feature type="chain" id="PRO_5011565914" evidence="2">
    <location>
        <begin position="25"/>
        <end position="253"/>
    </location>
</feature>
<dbReference type="Gene3D" id="2.40.230.20">
    <property type="entry name" value="Nucleoside-specific channel-forming protein, Tsx-like"/>
    <property type="match status" value="1"/>
</dbReference>
<dbReference type="InterPro" id="IPR036777">
    <property type="entry name" value="Channel_Tsx-like_sf"/>
</dbReference>
<keyword evidence="4" id="KW-1185">Reference proteome</keyword>
<organism evidence="3 4">
    <name type="scientific">Thalassotalea agarivorans</name>
    <name type="common">Thalassomonas agarivorans</name>
    <dbReference type="NCBI Taxonomy" id="349064"/>
    <lineage>
        <taxon>Bacteria</taxon>
        <taxon>Pseudomonadati</taxon>
        <taxon>Pseudomonadota</taxon>
        <taxon>Gammaproteobacteria</taxon>
        <taxon>Alteromonadales</taxon>
        <taxon>Colwelliaceae</taxon>
        <taxon>Thalassotalea</taxon>
    </lineage>
</organism>
<comment type="similarity">
    <text evidence="1">Belongs to the nucleoside-specific channel-forming outer membrane porin (Tsx) (TC 1.B.10) family.</text>
</comment>
<dbReference type="OrthoDB" id="104801at2"/>
<protein>
    <submittedName>
        <fullName evidence="3">Nucleoside-specific outer membrane channel protein Tsx</fullName>
    </submittedName>
</protein>
<accession>A0A1I0HC98</accession>
<reference evidence="3 4" key="1">
    <citation type="submission" date="2016-10" db="EMBL/GenBank/DDBJ databases">
        <authorList>
            <person name="de Groot N.N."/>
        </authorList>
    </citation>
    <scope>NUCLEOTIDE SEQUENCE [LARGE SCALE GENOMIC DNA]</scope>
    <source>
        <strain evidence="3 4">DSM 19706</strain>
    </source>
</reference>
<evidence type="ECO:0000313" key="4">
    <source>
        <dbReference type="Proteomes" id="UP000199308"/>
    </source>
</evidence>
<dbReference type="SUPFAM" id="SSF111364">
    <property type="entry name" value="Tsx-like channel"/>
    <property type="match status" value="1"/>
</dbReference>
<dbReference type="InterPro" id="IPR018013">
    <property type="entry name" value="Channel_Tsx-like"/>
</dbReference>
<dbReference type="RefSeq" id="WP_093331700.1">
    <property type="nucleotide sequence ID" value="NZ_AP027363.1"/>
</dbReference>
<dbReference type="Pfam" id="PF03502">
    <property type="entry name" value="Channel_Tsx"/>
    <property type="match status" value="1"/>
</dbReference>
<gene>
    <name evidence="3" type="ORF">SAMN05660429_02761</name>
</gene>
<dbReference type="STRING" id="349064.SAMN05660429_02761"/>
<proteinExistence type="inferred from homology"/>
<feature type="signal peptide" evidence="2">
    <location>
        <begin position="1"/>
        <end position="24"/>
    </location>
</feature>
<evidence type="ECO:0000313" key="3">
    <source>
        <dbReference type="EMBL" id="SET81425.1"/>
    </source>
</evidence>
<evidence type="ECO:0000256" key="2">
    <source>
        <dbReference type="SAM" id="SignalP"/>
    </source>
</evidence>
<dbReference type="Proteomes" id="UP000199308">
    <property type="component" value="Unassembled WGS sequence"/>
</dbReference>
<sequence length="253" mass="28388">MSYKSILKTTIASTVLATSVSANAEMFWSDNSLTVLKNTSDFSLIGDADVNVLTFEHVSGHNWGDAFFFIDRMTVKDNTTGAESNEIYGEFSPRLSMSYAFDTKLEAGILKDVYFAGTYEFTSSSNGFGFDNYLYGVGADWNIIKDGYFQTNVFYANNELTDNDVQLTLVWGVPFSIANTNWMFDGYTDWSSSADDHAAELHFNPQLRMDVGALWGKPKFFDAGIEYSYWKNKFGLDFADTESVVSVIAKFHI</sequence>
<dbReference type="EMBL" id="FOHK01000015">
    <property type="protein sequence ID" value="SET81425.1"/>
    <property type="molecule type" value="Genomic_DNA"/>
</dbReference>
<keyword evidence="2" id="KW-0732">Signal</keyword>
<dbReference type="GO" id="GO:0009279">
    <property type="term" value="C:cell outer membrane"/>
    <property type="evidence" value="ECO:0007669"/>
    <property type="project" value="InterPro"/>
</dbReference>
<name>A0A1I0HC98_THASX</name>
<dbReference type="AlphaFoldDB" id="A0A1I0HC98"/>